<dbReference type="Gene3D" id="3.40.50.10140">
    <property type="entry name" value="Toll/interleukin-1 receptor homology (TIR) domain"/>
    <property type="match status" value="1"/>
</dbReference>
<gene>
    <name evidence="2" type="ORF">GKD17_13705</name>
</gene>
<name>A0A858XPH2_9BACT</name>
<dbReference type="AlphaFoldDB" id="A0A858XPH2"/>
<evidence type="ECO:0000313" key="2">
    <source>
        <dbReference type="EMBL" id="QJR77357.1"/>
    </source>
</evidence>
<dbReference type="InterPro" id="IPR035897">
    <property type="entry name" value="Toll_tir_struct_dom_sf"/>
</dbReference>
<evidence type="ECO:0000259" key="1">
    <source>
        <dbReference type="PROSITE" id="PS50104"/>
    </source>
</evidence>
<reference evidence="2 3" key="1">
    <citation type="submission" date="2019-11" db="EMBL/GenBank/DDBJ databases">
        <title>Complete genome sequence of Bacteroides dorei DSM 17855.</title>
        <authorList>
            <person name="Russell J.T."/>
        </authorList>
    </citation>
    <scope>NUCLEOTIDE SEQUENCE [LARGE SCALE GENOMIC DNA]</scope>
    <source>
        <strain evidence="2 3">DSM 17855</strain>
    </source>
</reference>
<dbReference type="InterPro" id="IPR000157">
    <property type="entry name" value="TIR_dom"/>
</dbReference>
<dbReference type="EMBL" id="CP046176">
    <property type="protein sequence ID" value="QJR77357.1"/>
    <property type="molecule type" value="Genomic_DNA"/>
</dbReference>
<dbReference type="SMART" id="SM00255">
    <property type="entry name" value="TIR"/>
    <property type="match status" value="1"/>
</dbReference>
<dbReference type="Proteomes" id="UP000500949">
    <property type="component" value="Chromosome"/>
</dbReference>
<dbReference type="GO" id="GO:0007165">
    <property type="term" value="P:signal transduction"/>
    <property type="evidence" value="ECO:0007669"/>
    <property type="project" value="InterPro"/>
</dbReference>
<organism evidence="2 3">
    <name type="scientific">Phocaeicola dorei</name>
    <dbReference type="NCBI Taxonomy" id="357276"/>
    <lineage>
        <taxon>Bacteria</taxon>
        <taxon>Pseudomonadati</taxon>
        <taxon>Bacteroidota</taxon>
        <taxon>Bacteroidia</taxon>
        <taxon>Bacteroidales</taxon>
        <taxon>Bacteroidaceae</taxon>
        <taxon>Phocaeicola</taxon>
    </lineage>
</organism>
<dbReference type="SUPFAM" id="SSF52200">
    <property type="entry name" value="Toll/Interleukin receptor TIR domain"/>
    <property type="match status" value="1"/>
</dbReference>
<dbReference type="Pfam" id="PF13676">
    <property type="entry name" value="TIR_2"/>
    <property type="match status" value="1"/>
</dbReference>
<dbReference type="PROSITE" id="PS50104">
    <property type="entry name" value="TIR"/>
    <property type="match status" value="1"/>
</dbReference>
<protein>
    <submittedName>
        <fullName evidence="2">TIR domain-containing protein</fullName>
    </submittedName>
</protein>
<sequence>MRIIMNTIRGLVNQGIKVLQQMRINYNSTIGPNTMQLINISRQLIPNLQKEQPEIADILNNALSSINFNGFISAYSFGDIRTCYRILASLYNHPKKIFISHSSEDKDIVNGFVKEILMLGCKFERTDIFCTLDHSAIRTGDDFRNEIVKNMKGCDFILCMISENYKRSEVCTNEMGAAWAMDGKRILPFKFPYLSFNDMGFLNVVKQGADITDKSKLDELYTELCAFYDLSTDWINYNQRTADFIQLVNSKTGHN</sequence>
<feature type="domain" description="TIR" evidence="1">
    <location>
        <begin position="93"/>
        <end position="224"/>
    </location>
</feature>
<proteinExistence type="predicted"/>
<evidence type="ECO:0000313" key="3">
    <source>
        <dbReference type="Proteomes" id="UP000500949"/>
    </source>
</evidence>
<accession>A0A858XPH2</accession>